<dbReference type="InterPro" id="IPR006439">
    <property type="entry name" value="HAD-SF_hydro_IA"/>
</dbReference>
<dbReference type="Gene3D" id="3.40.50.1000">
    <property type="entry name" value="HAD superfamily/HAD-like"/>
    <property type="match status" value="1"/>
</dbReference>
<dbReference type="InterPro" id="IPR023198">
    <property type="entry name" value="PGP-like_dom2"/>
</dbReference>
<proteinExistence type="predicted"/>
<sequence length="278" mass="30980">MDGWQRAATLTSLCLLRHPFKIPLRARINESAKMPKIKEILFDCDNTLVLSEELAFEACAELANEILEKKGISDRYTGPSLLKDFVGQNFRGMMVSLTKKYHFELAPEEFDAYVERELGKVIEKLEAKAEPCPGVPETLEQLYNEKKYGLAVVSSSALSRVEASLRKVGIDKYFPHGHVFSAASSLPKPTSKPDPAIYFHACKTIGVDPKECVAIEDSRSGATAAKNAGIPLIGYVGPYEKGEEQERIAKMLKEECGAIYIMYHWNEFPEALKKVEAS</sequence>
<dbReference type="Gene3D" id="1.10.150.240">
    <property type="entry name" value="Putative phosphatase, domain 2"/>
    <property type="match status" value="1"/>
</dbReference>
<name>A0ABQ8GRN6_9PEZI</name>
<evidence type="ECO:0000313" key="1">
    <source>
        <dbReference type="EMBL" id="KAH7063158.1"/>
    </source>
</evidence>
<dbReference type="SUPFAM" id="SSF56784">
    <property type="entry name" value="HAD-like"/>
    <property type="match status" value="1"/>
</dbReference>
<dbReference type="InterPro" id="IPR023214">
    <property type="entry name" value="HAD_sf"/>
</dbReference>
<dbReference type="SFLD" id="SFLDS00003">
    <property type="entry name" value="Haloacid_Dehalogenase"/>
    <property type="match status" value="1"/>
</dbReference>
<dbReference type="GO" id="GO:0016787">
    <property type="term" value="F:hydrolase activity"/>
    <property type="evidence" value="ECO:0007669"/>
    <property type="project" value="UniProtKB-KW"/>
</dbReference>
<dbReference type="Proteomes" id="UP000774617">
    <property type="component" value="Unassembled WGS sequence"/>
</dbReference>
<dbReference type="SFLD" id="SFLDG01129">
    <property type="entry name" value="C1.5:_HAD__Beta-PGM__Phosphata"/>
    <property type="match status" value="1"/>
</dbReference>
<accession>A0ABQ8GRN6</accession>
<dbReference type="PANTHER" id="PTHR43434:SF1">
    <property type="entry name" value="PHOSPHOGLYCOLATE PHOSPHATASE"/>
    <property type="match status" value="1"/>
</dbReference>
<dbReference type="EMBL" id="JAGTJR010000002">
    <property type="protein sequence ID" value="KAH7063158.1"/>
    <property type="molecule type" value="Genomic_DNA"/>
</dbReference>
<dbReference type="InterPro" id="IPR036412">
    <property type="entry name" value="HAD-like_sf"/>
</dbReference>
<reference evidence="1 2" key="1">
    <citation type="journal article" date="2021" name="Nat. Commun.">
        <title>Genetic determinants of endophytism in the Arabidopsis root mycobiome.</title>
        <authorList>
            <person name="Mesny F."/>
            <person name="Miyauchi S."/>
            <person name="Thiergart T."/>
            <person name="Pickel B."/>
            <person name="Atanasova L."/>
            <person name="Karlsson M."/>
            <person name="Huettel B."/>
            <person name="Barry K.W."/>
            <person name="Haridas S."/>
            <person name="Chen C."/>
            <person name="Bauer D."/>
            <person name="Andreopoulos W."/>
            <person name="Pangilinan J."/>
            <person name="LaButti K."/>
            <person name="Riley R."/>
            <person name="Lipzen A."/>
            <person name="Clum A."/>
            <person name="Drula E."/>
            <person name="Henrissat B."/>
            <person name="Kohler A."/>
            <person name="Grigoriev I.V."/>
            <person name="Martin F.M."/>
            <person name="Hacquard S."/>
        </authorList>
    </citation>
    <scope>NUCLEOTIDE SEQUENCE [LARGE SCALE GENOMIC DNA]</scope>
    <source>
        <strain evidence="1 2">MPI-SDFR-AT-0080</strain>
    </source>
</reference>
<dbReference type="InterPro" id="IPR050155">
    <property type="entry name" value="HAD-like_hydrolase_sf"/>
</dbReference>
<gene>
    <name evidence="1" type="ORF">B0J12DRAFT_758332</name>
</gene>
<keyword evidence="1" id="KW-0378">Hydrolase</keyword>
<dbReference type="PANTHER" id="PTHR43434">
    <property type="entry name" value="PHOSPHOGLYCOLATE PHOSPHATASE"/>
    <property type="match status" value="1"/>
</dbReference>
<protein>
    <submittedName>
        <fullName evidence="1">HAD-superfamily hydrolase</fullName>
    </submittedName>
</protein>
<dbReference type="Pfam" id="PF00702">
    <property type="entry name" value="Hydrolase"/>
    <property type="match status" value="1"/>
</dbReference>
<comment type="caution">
    <text evidence="1">The sequence shown here is derived from an EMBL/GenBank/DDBJ whole genome shotgun (WGS) entry which is preliminary data.</text>
</comment>
<evidence type="ECO:0000313" key="2">
    <source>
        <dbReference type="Proteomes" id="UP000774617"/>
    </source>
</evidence>
<keyword evidence="2" id="KW-1185">Reference proteome</keyword>
<dbReference type="NCBIfam" id="TIGR01509">
    <property type="entry name" value="HAD-SF-IA-v3"/>
    <property type="match status" value="1"/>
</dbReference>
<organism evidence="1 2">
    <name type="scientific">Macrophomina phaseolina</name>
    <dbReference type="NCBI Taxonomy" id="35725"/>
    <lineage>
        <taxon>Eukaryota</taxon>
        <taxon>Fungi</taxon>
        <taxon>Dikarya</taxon>
        <taxon>Ascomycota</taxon>
        <taxon>Pezizomycotina</taxon>
        <taxon>Dothideomycetes</taxon>
        <taxon>Dothideomycetes incertae sedis</taxon>
        <taxon>Botryosphaeriales</taxon>
        <taxon>Botryosphaeriaceae</taxon>
        <taxon>Macrophomina</taxon>
    </lineage>
</organism>